<keyword evidence="6" id="KW-0411">Iron-sulfur</keyword>
<keyword evidence="2" id="KW-0001">2Fe-2S</keyword>
<comment type="similarity">
    <text evidence="9">Belongs to the Bfd family.</text>
</comment>
<keyword evidence="4" id="KW-0249">Electron transport</keyword>
<keyword evidence="1" id="KW-0813">Transport</keyword>
<evidence type="ECO:0000313" key="11">
    <source>
        <dbReference type="EMBL" id="SCY51029.1"/>
    </source>
</evidence>
<dbReference type="STRING" id="381306.AN478_05130"/>
<organism evidence="11 12">
    <name type="scientific">Thiohalorhabdus denitrificans</name>
    <dbReference type="NCBI Taxonomy" id="381306"/>
    <lineage>
        <taxon>Bacteria</taxon>
        <taxon>Pseudomonadati</taxon>
        <taxon>Pseudomonadota</taxon>
        <taxon>Gammaproteobacteria</taxon>
        <taxon>Thiohalorhabdales</taxon>
        <taxon>Thiohalorhabdaceae</taxon>
        <taxon>Thiohalorhabdus</taxon>
    </lineage>
</organism>
<proteinExistence type="inferred from homology"/>
<dbReference type="GO" id="GO:0051537">
    <property type="term" value="F:2 iron, 2 sulfur cluster binding"/>
    <property type="evidence" value="ECO:0007669"/>
    <property type="project" value="UniProtKB-KW"/>
</dbReference>
<keyword evidence="12" id="KW-1185">Reference proteome</keyword>
<name>A0A0P9C6V1_9GAMM</name>
<dbReference type="GO" id="GO:0046872">
    <property type="term" value="F:metal ion binding"/>
    <property type="evidence" value="ECO:0007669"/>
    <property type="project" value="UniProtKB-KW"/>
</dbReference>
<dbReference type="InterPro" id="IPR052371">
    <property type="entry name" value="BFD-associated_ferredoxin"/>
</dbReference>
<evidence type="ECO:0000256" key="5">
    <source>
        <dbReference type="ARBA" id="ARBA00023004"/>
    </source>
</evidence>
<evidence type="ECO:0000256" key="1">
    <source>
        <dbReference type="ARBA" id="ARBA00022448"/>
    </source>
</evidence>
<dbReference type="RefSeq" id="WP_054965551.1">
    <property type="nucleotide sequence ID" value="NZ_FMUN01000006.1"/>
</dbReference>
<evidence type="ECO:0000256" key="6">
    <source>
        <dbReference type="ARBA" id="ARBA00023014"/>
    </source>
</evidence>
<evidence type="ECO:0000259" key="10">
    <source>
        <dbReference type="Pfam" id="PF04324"/>
    </source>
</evidence>
<dbReference type="Gene3D" id="1.10.10.1100">
    <property type="entry name" value="BFD-like [2Fe-2S]-binding domain"/>
    <property type="match status" value="1"/>
</dbReference>
<evidence type="ECO:0000256" key="3">
    <source>
        <dbReference type="ARBA" id="ARBA00022723"/>
    </source>
</evidence>
<feature type="domain" description="BFD-like [2Fe-2S]-binding" evidence="10">
    <location>
        <begin position="2"/>
        <end position="49"/>
    </location>
</feature>
<evidence type="ECO:0000256" key="7">
    <source>
        <dbReference type="ARBA" id="ARBA00034078"/>
    </source>
</evidence>
<dbReference type="Proteomes" id="UP000183104">
    <property type="component" value="Unassembled WGS sequence"/>
</dbReference>
<reference evidence="12" key="1">
    <citation type="submission" date="2016-10" db="EMBL/GenBank/DDBJ databases">
        <authorList>
            <person name="Varghese N."/>
        </authorList>
    </citation>
    <scope>NUCLEOTIDE SEQUENCE [LARGE SCALE GENOMIC DNA]</scope>
    <source>
        <strain evidence="12">HL 19</strain>
    </source>
</reference>
<dbReference type="InterPro" id="IPR007419">
    <property type="entry name" value="BFD-like_2Fe2S-bd_dom"/>
</dbReference>
<dbReference type="Pfam" id="PF04324">
    <property type="entry name" value="Fer2_BFD"/>
    <property type="match status" value="1"/>
</dbReference>
<keyword evidence="5" id="KW-0408">Iron</keyword>
<evidence type="ECO:0000256" key="4">
    <source>
        <dbReference type="ARBA" id="ARBA00022982"/>
    </source>
</evidence>
<evidence type="ECO:0000256" key="9">
    <source>
        <dbReference type="ARBA" id="ARBA00046332"/>
    </source>
</evidence>
<keyword evidence="3" id="KW-0479">Metal-binding</keyword>
<dbReference type="EMBL" id="FMUN01000006">
    <property type="protein sequence ID" value="SCY51029.1"/>
    <property type="molecule type" value="Genomic_DNA"/>
</dbReference>
<dbReference type="OrthoDB" id="9815350at2"/>
<dbReference type="PANTHER" id="PTHR37424">
    <property type="entry name" value="BACTERIOFERRITIN-ASSOCIATED FERREDOXIN"/>
    <property type="match status" value="1"/>
</dbReference>
<protein>
    <recommendedName>
        <fullName evidence="8">Bacterioferritin-associated ferredoxin</fullName>
    </recommendedName>
</protein>
<dbReference type="AlphaFoldDB" id="A0A0P9C6V1"/>
<sequence length="66" mass="7173">MYVCICKGVTERQIHQAVAEGARDLEDLQNRLGASTGCGTCAEFTTECLREALEQFAPETTLPQPA</sequence>
<dbReference type="InterPro" id="IPR041854">
    <property type="entry name" value="BFD-like_2Fe2S-bd_dom_sf"/>
</dbReference>
<evidence type="ECO:0000256" key="8">
    <source>
        <dbReference type="ARBA" id="ARBA00039386"/>
    </source>
</evidence>
<gene>
    <name evidence="11" type="ORF">SAMN05661077_2354</name>
</gene>
<dbReference type="PANTHER" id="PTHR37424:SF1">
    <property type="entry name" value="BACTERIOFERRITIN-ASSOCIATED FERREDOXIN"/>
    <property type="match status" value="1"/>
</dbReference>
<evidence type="ECO:0000313" key="12">
    <source>
        <dbReference type="Proteomes" id="UP000183104"/>
    </source>
</evidence>
<comment type="cofactor">
    <cofactor evidence="7">
        <name>[2Fe-2S] cluster</name>
        <dbReference type="ChEBI" id="CHEBI:190135"/>
    </cofactor>
</comment>
<accession>A0A0P9C6V1</accession>
<evidence type="ECO:0000256" key="2">
    <source>
        <dbReference type="ARBA" id="ARBA00022714"/>
    </source>
</evidence>